<keyword evidence="1" id="KW-0812">Transmembrane</keyword>
<feature type="transmembrane region" description="Helical" evidence="1">
    <location>
        <begin position="275"/>
        <end position="296"/>
    </location>
</feature>
<feature type="transmembrane region" description="Helical" evidence="1">
    <location>
        <begin position="356"/>
        <end position="379"/>
    </location>
</feature>
<organism evidence="2">
    <name type="scientific">Peptoniphilus harei</name>
    <dbReference type="NCBI Taxonomy" id="54005"/>
    <lineage>
        <taxon>Bacteria</taxon>
        <taxon>Bacillati</taxon>
        <taxon>Bacillota</taxon>
        <taxon>Tissierellia</taxon>
        <taxon>Tissierellales</taxon>
        <taxon>Peptoniphilaceae</taxon>
        <taxon>Peptoniphilus</taxon>
    </lineage>
</organism>
<evidence type="ECO:0000313" key="3">
    <source>
        <dbReference type="Proteomes" id="UP000070174"/>
    </source>
</evidence>
<dbReference type="InterPro" id="IPR002816">
    <property type="entry name" value="TraB/PrgY/GumN_fam"/>
</dbReference>
<dbReference type="EMBL" id="LRQE01000025">
    <property type="protein sequence ID" value="KXA30464.1"/>
    <property type="molecule type" value="Genomic_DNA"/>
</dbReference>
<dbReference type="Pfam" id="PF01963">
    <property type="entry name" value="TraB_PrgY_gumN"/>
    <property type="match status" value="1"/>
</dbReference>
<feature type="transmembrane region" description="Helical" evidence="1">
    <location>
        <begin position="302"/>
        <end position="323"/>
    </location>
</feature>
<feature type="transmembrane region" description="Helical" evidence="1">
    <location>
        <begin position="245"/>
        <end position="263"/>
    </location>
</feature>
<accession>A0A133PPA4</accession>
<dbReference type="InterPro" id="IPR005230">
    <property type="entry name" value="TraB_bac"/>
</dbReference>
<dbReference type="CDD" id="cd14726">
    <property type="entry name" value="TraB_PrgY-like"/>
    <property type="match status" value="1"/>
</dbReference>
<dbReference type="PANTHER" id="PTHR21530">
    <property type="entry name" value="PHEROMONE SHUTDOWN PROTEIN"/>
    <property type="match status" value="1"/>
</dbReference>
<dbReference type="PANTHER" id="PTHR21530:SF7">
    <property type="entry name" value="TRAB DOMAIN-CONTAINING PROTEIN"/>
    <property type="match status" value="1"/>
</dbReference>
<comment type="caution">
    <text evidence="2">The sequence shown here is derived from an EMBL/GenBank/DDBJ whole genome shotgun (WGS) entry which is preliminary data.</text>
</comment>
<dbReference type="Proteomes" id="UP000070174">
    <property type="component" value="Unassembled WGS sequence"/>
</dbReference>
<protein>
    <submittedName>
        <fullName evidence="2">TraB family protein</fullName>
    </submittedName>
</protein>
<dbReference type="RefSeq" id="WP_060800089.1">
    <property type="nucleotide sequence ID" value="NZ_KQ957097.1"/>
</dbReference>
<dbReference type="NCBIfam" id="TIGR00261">
    <property type="entry name" value="traB"/>
    <property type="match status" value="1"/>
</dbReference>
<evidence type="ECO:0000256" key="1">
    <source>
        <dbReference type="SAM" id="Phobius"/>
    </source>
</evidence>
<proteinExistence type="predicted"/>
<keyword evidence="1" id="KW-0472">Membrane</keyword>
<dbReference type="AlphaFoldDB" id="A0A133PPA4"/>
<name>A0A133PPA4_9FIRM</name>
<sequence length="383" mass="42975">MKDQLIRIDYQGKEIILIPTAHVSQESVNLVRETIKEENPDSICIELDDQRYKNLKNPEAWKNTNIIDIIKEKKVTLLIANLILSSYQKNIAKKLKTKPGQEMMEGIKASEEMGINLVLADRSIQTTFMRIWRKMGFFEKIKLFFSLMSIDDEEDVSEEDLQRLIERDNLELAIEDMGKDYPQIAATLLHERDKFLAYNIKNAPGKKVVAILGAAHTPGVEEEVFKDQDIEELNNIPPKSLVGKLLPWIIPALIVILIVLGFKQSMNTGISQIKSWFIFNSVLAAVFTALCLPHPLSVLTAFVAAPFTSINPVLACGWFAGLVEASLKKPTVEDVNNIPDDIFNLKSWIHNKFLKALLVVILANLGSSIGTIIAGSKIIQSII</sequence>
<gene>
    <name evidence="2" type="ORF">HMPREF3229_00927</name>
</gene>
<dbReference type="PATRIC" id="fig|54005.3.peg.912"/>
<evidence type="ECO:0000313" key="2">
    <source>
        <dbReference type="EMBL" id="KXA30464.1"/>
    </source>
</evidence>
<dbReference type="InterPro" id="IPR046345">
    <property type="entry name" value="TraB_PrgY-like"/>
</dbReference>
<keyword evidence="1" id="KW-1133">Transmembrane helix</keyword>
<reference evidence="2 3" key="1">
    <citation type="submission" date="2016-01" db="EMBL/GenBank/DDBJ databases">
        <authorList>
            <person name="Oliw E.H."/>
        </authorList>
    </citation>
    <scope>NUCLEOTIDE SEQUENCE [LARGE SCALE GENOMIC DNA]</scope>
    <source>
        <strain evidence="2 3">CMW7756A</strain>
    </source>
</reference>